<dbReference type="EMBL" id="JAUJYW010000008">
    <property type="protein sequence ID" value="MDN8601366.1"/>
    <property type="molecule type" value="Genomic_DNA"/>
</dbReference>
<reference evidence="3 4" key="1">
    <citation type="submission" date="2023-07" db="EMBL/GenBank/DDBJ databases">
        <title>Citrobacter selenititolerans sp. nov., isolated from seleniferous soil.</title>
        <authorList>
            <person name="Zhang S."/>
            <person name="Li K."/>
            <person name="Peng J."/>
            <person name="Wang H."/>
            <person name="Sun J."/>
            <person name="Guo Y."/>
        </authorList>
    </citation>
    <scope>NUCLEOTIDE SEQUENCE [LARGE SCALE GENOMIC DNA]</scope>
    <source>
        <strain evidence="3 4">S2-9</strain>
    </source>
</reference>
<dbReference type="RefSeq" id="WP_301701553.1">
    <property type="nucleotide sequence ID" value="NZ_JAUJYW010000008.1"/>
</dbReference>
<feature type="chain" id="PRO_5046903039" description="Secreted protein" evidence="2">
    <location>
        <begin position="26"/>
        <end position="106"/>
    </location>
</feature>
<evidence type="ECO:0008006" key="5">
    <source>
        <dbReference type="Google" id="ProtNLM"/>
    </source>
</evidence>
<feature type="signal peptide" evidence="2">
    <location>
        <begin position="1"/>
        <end position="25"/>
    </location>
</feature>
<feature type="region of interest" description="Disordered" evidence="1">
    <location>
        <begin position="27"/>
        <end position="48"/>
    </location>
</feature>
<feature type="compositionally biased region" description="Polar residues" evidence="1">
    <location>
        <begin position="27"/>
        <end position="45"/>
    </location>
</feature>
<organism evidence="3 4">
    <name type="scientific">Citrobacter enshiensis</name>
    <dbReference type="NCBI Taxonomy" id="2971264"/>
    <lineage>
        <taxon>Bacteria</taxon>
        <taxon>Pseudomonadati</taxon>
        <taxon>Pseudomonadota</taxon>
        <taxon>Gammaproteobacteria</taxon>
        <taxon>Enterobacterales</taxon>
        <taxon>Enterobacteriaceae</taxon>
        <taxon>Citrobacter</taxon>
    </lineage>
</organism>
<comment type="caution">
    <text evidence="3">The sequence shown here is derived from an EMBL/GenBank/DDBJ whole genome shotgun (WGS) entry which is preliminary data.</text>
</comment>
<evidence type="ECO:0000313" key="4">
    <source>
        <dbReference type="Proteomes" id="UP001174867"/>
    </source>
</evidence>
<dbReference type="Proteomes" id="UP001174867">
    <property type="component" value="Unassembled WGS sequence"/>
</dbReference>
<keyword evidence="2" id="KW-0732">Signal</keyword>
<name>A0ABT8PYF7_9ENTR</name>
<proteinExistence type="predicted"/>
<sequence length="106" mass="10780">MKKDIVLSIVVGSLMAAGMVNPASATEASGNASQVQKKAPTSSGKCASGKCGTEKIYSQAALKHDPQDQLVRARDGKCGLTGEGINKPESSQLANAEKCVSGVCGK</sequence>
<accession>A0ABT8PYF7</accession>
<evidence type="ECO:0000256" key="1">
    <source>
        <dbReference type="SAM" id="MobiDB-lite"/>
    </source>
</evidence>
<evidence type="ECO:0000313" key="3">
    <source>
        <dbReference type="EMBL" id="MDN8601366.1"/>
    </source>
</evidence>
<protein>
    <recommendedName>
        <fullName evidence="5">Secreted protein</fullName>
    </recommendedName>
</protein>
<keyword evidence="4" id="KW-1185">Reference proteome</keyword>
<gene>
    <name evidence="3" type="ORF">Q0A17_18395</name>
</gene>
<evidence type="ECO:0000256" key="2">
    <source>
        <dbReference type="SAM" id="SignalP"/>
    </source>
</evidence>